<proteinExistence type="predicted"/>
<sequence length="68" mass="7621">MTTEQRGCIQVVGTSKENDVDEAKQRIEHLEQSLKAAIEIHKLEVEALRAESLAEATEKETQQQVSSQ</sequence>
<dbReference type="EMBL" id="OZ019895">
    <property type="protein sequence ID" value="CAK9220302.1"/>
    <property type="molecule type" value="Genomic_DNA"/>
</dbReference>
<gene>
    <name evidence="2" type="ORF">CSSPTR1EN2_LOCUS15371</name>
</gene>
<dbReference type="Proteomes" id="UP001497512">
    <property type="component" value="Chromosome 3"/>
</dbReference>
<evidence type="ECO:0000313" key="3">
    <source>
        <dbReference type="Proteomes" id="UP001497512"/>
    </source>
</evidence>
<evidence type="ECO:0000256" key="1">
    <source>
        <dbReference type="SAM" id="Coils"/>
    </source>
</evidence>
<accession>A0ABP0UFW5</accession>
<protein>
    <submittedName>
        <fullName evidence="2">Uncharacterized protein</fullName>
    </submittedName>
</protein>
<organism evidence="2 3">
    <name type="scientific">Sphagnum troendelagicum</name>
    <dbReference type="NCBI Taxonomy" id="128251"/>
    <lineage>
        <taxon>Eukaryota</taxon>
        <taxon>Viridiplantae</taxon>
        <taxon>Streptophyta</taxon>
        <taxon>Embryophyta</taxon>
        <taxon>Bryophyta</taxon>
        <taxon>Sphagnophytina</taxon>
        <taxon>Sphagnopsida</taxon>
        <taxon>Sphagnales</taxon>
        <taxon>Sphagnaceae</taxon>
        <taxon>Sphagnum</taxon>
    </lineage>
</organism>
<keyword evidence="1" id="KW-0175">Coiled coil</keyword>
<reference evidence="2" key="1">
    <citation type="submission" date="2024-02" db="EMBL/GenBank/DDBJ databases">
        <authorList>
            <consortium name="ELIXIR-Norway"/>
            <consortium name="Elixir Norway"/>
        </authorList>
    </citation>
    <scope>NUCLEOTIDE SEQUENCE</scope>
</reference>
<keyword evidence="3" id="KW-1185">Reference proteome</keyword>
<evidence type="ECO:0000313" key="2">
    <source>
        <dbReference type="EMBL" id="CAK9220302.1"/>
    </source>
</evidence>
<name>A0ABP0UFW5_9BRYO</name>
<feature type="coiled-coil region" evidence="1">
    <location>
        <begin position="13"/>
        <end position="60"/>
    </location>
</feature>